<comment type="caution">
    <text evidence="1">The sequence shown here is derived from an EMBL/GenBank/DDBJ whole genome shotgun (WGS) entry which is preliminary data.</text>
</comment>
<evidence type="ECO:0000313" key="1">
    <source>
        <dbReference type="EMBL" id="MBB2147541.1"/>
    </source>
</evidence>
<dbReference type="InterPro" id="IPR046233">
    <property type="entry name" value="DUF6266"/>
</dbReference>
<keyword evidence="2" id="KW-1185">Reference proteome</keyword>
<accession>A0ABR6ERE6</accession>
<organism evidence="1 2">
    <name type="scientific">Pedobacter gandavensis</name>
    <dbReference type="NCBI Taxonomy" id="2679963"/>
    <lineage>
        <taxon>Bacteria</taxon>
        <taxon>Pseudomonadati</taxon>
        <taxon>Bacteroidota</taxon>
        <taxon>Sphingobacteriia</taxon>
        <taxon>Sphingobacteriales</taxon>
        <taxon>Sphingobacteriaceae</taxon>
        <taxon>Pedobacter</taxon>
    </lineage>
</organism>
<proteinExistence type="predicted"/>
<dbReference type="EMBL" id="WNXC01000001">
    <property type="protein sequence ID" value="MBB2147541.1"/>
    <property type="molecule type" value="Genomic_DNA"/>
</dbReference>
<sequence>MAICSVGPYGHPSGKIGNVVFYMLNGQPVCRMNGKPGKPSIKQLGNRQAMAVTMDLVAPMADFINVSFKQEAEGTVKNPHNLAVSYNKKEALIGEYPNIKVDYSKVILSRGDLEMVSDLKISKGEDGINLSWNTDISENGSYDDLLMVLVNHPTKKRASSYLNAAKRADGSCFIPISEEWMMREQMEIYVSLKSSNEKSISDSVYAGNLNGVPESQADKVEKAKYTATKARFDQVSAAYYRQRMDDEENIVERKAFRHLEREFQVLKEKLKHLPGKPS</sequence>
<name>A0ABR6ERE6_9SPHI</name>
<gene>
    <name evidence="1" type="ORF">GM920_01325</name>
</gene>
<protein>
    <submittedName>
        <fullName evidence="1">Uncharacterized protein</fullName>
    </submittedName>
</protein>
<dbReference type="Proteomes" id="UP000636110">
    <property type="component" value="Unassembled WGS sequence"/>
</dbReference>
<dbReference type="RefSeq" id="WP_182952812.1">
    <property type="nucleotide sequence ID" value="NZ_WNXC01000001.1"/>
</dbReference>
<dbReference type="Pfam" id="PF19781">
    <property type="entry name" value="DUF6266"/>
    <property type="match status" value="1"/>
</dbReference>
<evidence type="ECO:0000313" key="2">
    <source>
        <dbReference type="Proteomes" id="UP000636110"/>
    </source>
</evidence>
<reference evidence="1 2" key="1">
    <citation type="submission" date="2019-11" db="EMBL/GenBank/DDBJ databases">
        <title>Description of Pedobacter sp. LMG 31462T.</title>
        <authorList>
            <person name="Carlier A."/>
            <person name="Qi S."/>
            <person name="Vandamme P."/>
        </authorList>
    </citation>
    <scope>NUCLEOTIDE SEQUENCE [LARGE SCALE GENOMIC DNA]</scope>
    <source>
        <strain evidence="1 2">LMG 31462</strain>
    </source>
</reference>